<sequence>MELRIREAQVAESETLTEISFSSKQYWNYPKEYFDVWRNELTITPAYVENNMVFVAEVDGQIAGYMSVVEVKEDFWAGKVFVQKGFWLEHIFIRPVYIKKGIGSKLISFIKEICREKGIADLFIFSDPYARGFYDKLGATYMGESPSSIEGRSVSLYRLSMIPKS</sequence>
<comment type="caution">
    <text evidence="2">The sequence shown here is derived from an EMBL/GenBank/DDBJ whole genome shotgun (WGS) entry which is preliminary data.</text>
</comment>
<feature type="domain" description="N-acetyltransferase" evidence="1">
    <location>
        <begin position="3"/>
        <end position="163"/>
    </location>
</feature>
<gene>
    <name evidence="2" type="ORF">H1S01_06980</name>
</gene>
<dbReference type="CDD" id="cd04301">
    <property type="entry name" value="NAT_SF"/>
    <property type="match status" value="1"/>
</dbReference>
<dbReference type="InterPro" id="IPR000182">
    <property type="entry name" value="GNAT_dom"/>
</dbReference>
<dbReference type="Proteomes" id="UP000617402">
    <property type="component" value="Unassembled WGS sequence"/>
</dbReference>
<dbReference type="PROSITE" id="PS51186">
    <property type="entry name" value="GNAT"/>
    <property type="match status" value="1"/>
</dbReference>
<keyword evidence="3" id="KW-1185">Reference proteome</keyword>
<protein>
    <submittedName>
        <fullName evidence="2">GNAT family N-acetyltransferase</fullName>
    </submittedName>
</protein>
<dbReference type="Gene3D" id="3.40.630.30">
    <property type="match status" value="1"/>
</dbReference>
<evidence type="ECO:0000259" key="1">
    <source>
        <dbReference type="PROSITE" id="PS51186"/>
    </source>
</evidence>
<dbReference type="EMBL" id="JACVHF010000004">
    <property type="protein sequence ID" value="MBC9784253.1"/>
    <property type="molecule type" value="Genomic_DNA"/>
</dbReference>
<dbReference type="RefSeq" id="WP_188039361.1">
    <property type="nucleotide sequence ID" value="NZ_JACVHF010000004.1"/>
</dbReference>
<name>A0ABR7T2K5_HELCL</name>
<organism evidence="2 3">
    <name type="scientific">Heliobacterium chlorum</name>
    <dbReference type="NCBI Taxonomy" id="2698"/>
    <lineage>
        <taxon>Bacteria</taxon>
        <taxon>Bacillati</taxon>
        <taxon>Bacillota</taxon>
        <taxon>Clostridia</taxon>
        <taxon>Eubacteriales</taxon>
        <taxon>Heliobacteriaceae</taxon>
        <taxon>Heliobacterium</taxon>
    </lineage>
</organism>
<evidence type="ECO:0000313" key="3">
    <source>
        <dbReference type="Proteomes" id="UP000617402"/>
    </source>
</evidence>
<dbReference type="InterPro" id="IPR016181">
    <property type="entry name" value="Acyl_CoA_acyltransferase"/>
</dbReference>
<dbReference type="SUPFAM" id="SSF55729">
    <property type="entry name" value="Acyl-CoA N-acyltransferases (Nat)"/>
    <property type="match status" value="1"/>
</dbReference>
<accession>A0ABR7T2K5</accession>
<evidence type="ECO:0000313" key="2">
    <source>
        <dbReference type="EMBL" id="MBC9784253.1"/>
    </source>
</evidence>
<dbReference type="Pfam" id="PF00583">
    <property type="entry name" value="Acetyltransf_1"/>
    <property type="match status" value="1"/>
</dbReference>
<proteinExistence type="predicted"/>
<reference evidence="2 3" key="1">
    <citation type="submission" date="2020-07" db="EMBL/GenBank/DDBJ databases">
        <title>Draft whole-genome sequence of Heliobacterium chlorum DSM 3682, type strain.</title>
        <authorList>
            <person name="Kyndt J.A."/>
            <person name="Meyer T.E."/>
            <person name="Imhoff J.F."/>
        </authorList>
    </citation>
    <scope>NUCLEOTIDE SEQUENCE [LARGE SCALE GENOMIC DNA]</scope>
    <source>
        <strain evidence="2 3">DSM 3682</strain>
    </source>
</reference>